<keyword evidence="4" id="KW-1185">Reference proteome</keyword>
<dbReference type="InterPro" id="IPR014729">
    <property type="entry name" value="Rossmann-like_a/b/a_fold"/>
</dbReference>
<feature type="domain" description="UspA" evidence="2">
    <location>
        <begin position="177"/>
        <end position="321"/>
    </location>
</feature>
<feature type="domain" description="UspA" evidence="2">
    <location>
        <begin position="2"/>
        <end position="153"/>
    </location>
</feature>
<dbReference type="EMBL" id="SJPM01000004">
    <property type="protein sequence ID" value="TWT97468.1"/>
    <property type="molecule type" value="Genomic_DNA"/>
</dbReference>
<dbReference type="OrthoDB" id="6368426at2"/>
<dbReference type="InterPro" id="IPR051688">
    <property type="entry name" value="USP_A"/>
</dbReference>
<gene>
    <name evidence="3" type="ORF">Pla100_26220</name>
</gene>
<dbReference type="InterPro" id="IPR006015">
    <property type="entry name" value="Universal_stress_UspA"/>
</dbReference>
<dbReference type="InterPro" id="IPR006016">
    <property type="entry name" value="UspA"/>
</dbReference>
<dbReference type="AlphaFoldDB" id="A0A5C6ADT6"/>
<dbReference type="RefSeq" id="WP_146578043.1">
    <property type="nucleotide sequence ID" value="NZ_SJPM01000004.1"/>
</dbReference>
<organism evidence="3 4">
    <name type="scientific">Neorhodopirellula pilleata</name>
    <dbReference type="NCBI Taxonomy" id="2714738"/>
    <lineage>
        <taxon>Bacteria</taxon>
        <taxon>Pseudomonadati</taxon>
        <taxon>Planctomycetota</taxon>
        <taxon>Planctomycetia</taxon>
        <taxon>Pirellulales</taxon>
        <taxon>Pirellulaceae</taxon>
        <taxon>Neorhodopirellula</taxon>
    </lineage>
</organism>
<evidence type="ECO:0000256" key="1">
    <source>
        <dbReference type="ARBA" id="ARBA00008791"/>
    </source>
</evidence>
<dbReference type="PRINTS" id="PR01438">
    <property type="entry name" value="UNVRSLSTRESS"/>
</dbReference>
<dbReference type="Pfam" id="PF00582">
    <property type="entry name" value="Usp"/>
    <property type="match status" value="2"/>
</dbReference>
<dbReference type="PANTHER" id="PTHR43010:SF1">
    <property type="entry name" value="USPA DOMAIN-CONTAINING PROTEIN"/>
    <property type="match status" value="1"/>
</dbReference>
<dbReference type="PANTHER" id="PTHR43010">
    <property type="entry name" value="UNIVERSAL STRESS PROTEIN SLR1230"/>
    <property type="match status" value="1"/>
</dbReference>
<comment type="caution">
    <text evidence="3">The sequence shown here is derived from an EMBL/GenBank/DDBJ whole genome shotgun (WGS) entry which is preliminary data.</text>
</comment>
<sequence length="324" mass="35403">MKVLLAVDGSVHAAAATEFLSRFPLPRPISIEVMTVVNPPDVVVTAQSEMWYPQFIEHQEELAATTLERAKELLSRSSEKLNSSVNLSDGDASISTHRTLGHIGHTIVDRAAEGGFDLIVVAAKGHSAFERVLLGSVSDYVATHAQCSVLVVRPPIDPQTEASDENAQSDITGGELRTITVAVDQRDVSAIMVDHLCRYPFNQDQHFNVVTASVKLEVFREDILASTMEEAARRRTEAKQTAEAAADRLRHCDGAQCEHNVSSDSIEVEHVGEGLVQYAQLHDSDLVVLGDSQRGAISRFLLGSTSRYVLRHVNCSVLIVRQSK</sequence>
<evidence type="ECO:0000313" key="4">
    <source>
        <dbReference type="Proteomes" id="UP000316213"/>
    </source>
</evidence>
<dbReference type="Gene3D" id="3.40.50.620">
    <property type="entry name" value="HUPs"/>
    <property type="match status" value="2"/>
</dbReference>
<dbReference type="Proteomes" id="UP000316213">
    <property type="component" value="Unassembled WGS sequence"/>
</dbReference>
<proteinExistence type="inferred from homology"/>
<dbReference type="CDD" id="cd00293">
    <property type="entry name" value="USP-like"/>
    <property type="match status" value="1"/>
</dbReference>
<accession>A0A5C6ADT6</accession>
<name>A0A5C6ADT6_9BACT</name>
<evidence type="ECO:0000313" key="3">
    <source>
        <dbReference type="EMBL" id="TWT97468.1"/>
    </source>
</evidence>
<evidence type="ECO:0000259" key="2">
    <source>
        <dbReference type="Pfam" id="PF00582"/>
    </source>
</evidence>
<dbReference type="SUPFAM" id="SSF52402">
    <property type="entry name" value="Adenine nucleotide alpha hydrolases-like"/>
    <property type="match status" value="2"/>
</dbReference>
<protein>
    <submittedName>
        <fullName evidence="3">Universal stress protein</fullName>
    </submittedName>
</protein>
<comment type="similarity">
    <text evidence="1">Belongs to the universal stress protein A family.</text>
</comment>
<reference evidence="3 4" key="1">
    <citation type="submission" date="2019-02" db="EMBL/GenBank/DDBJ databases">
        <title>Deep-cultivation of Planctomycetes and their phenomic and genomic characterization uncovers novel biology.</title>
        <authorList>
            <person name="Wiegand S."/>
            <person name="Jogler M."/>
            <person name="Boedeker C."/>
            <person name="Pinto D."/>
            <person name="Vollmers J."/>
            <person name="Rivas-Marin E."/>
            <person name="Kohn T."/>
            <person name="Peeters S.H."/>
            <person name="Heuer A."/>
            <person name="Rast P."/>
            <person name="Oberbeckmann S."/>
            <person name="Bunk B."/>
            <person name="Jeske O."/>
            <person name="Meyerdierks A."/>
            <person name="Storesund J.E."/>
            <person name="Kallscheuer N."/>
            <person name="Luecker S."/>
            <person name="Lage O.M."/>
            <person name="Pohl T."/>
            <person name="Merkel B.J."/>
            <person name="Hornburger P."/>
            <person name="Mueller R.-W."/>
            <person name="Bruemmer F."/>
            <person name="Labrenz M."/>
            <person name="Spormann A.M."/>
            <person name="Op Den Camp H."/>
            <person name="Overmann J."/>
            <person name="Amann R."/>
            <person name="Jetten M.S.M."/>
            <person name="Mascher T."/>
            <person name="Medema M.H."/>
            <person name="Devos D.P."/>
            <person name="Kaster A.-K."/>
            <person name="Ovreas L."/>
            <person name="Rohde M."/>
            <person name="Galperin M.Y."/>
            <person name="Jogler C."/>
        </authorList>
    </citation>
    <scope>NUCLEOTIDE SEQUENCE [LARGE SCALE GENOMIC DNA]</scope>
    <source>
        <strain evidence="3 4">Pla100</strain>
    </source>
</reference>